<proteinExistence type="predicted"/>
<feature type="compositionally biased region" description="Basic residues" evidence="1">
    <location>
        <begin position="202"/>
        <end position="211"/>
    </location>
</feature>
<feature type="compositionally biased region" description="Polar residues" evidence="1">
    <location>
        <begin position="190"/>
        <end position="201"/>
    </location>
</feature>
<dbReference type="AlphaFoldDB" id="A0AAD7GWG5"/>
<evidence type="ECO:0000256" key="1">
    <source>
        <dbReference type="SAM" id="MobiDB-lite"/>
    </source>
</evidence>
<name>A0AAD7GWG5_MYCRO</name>
<sequence length="357" mass="37736">MEAGSRPRLALSSLAGRGGAGYCPDIRSHQVSFVSARLDREGLILNTSTSTSHQCLADPRLGSAAGEKPRLAYGRLRAGGRVGEWGLGGAGQGAVARSVGMETASGAEATYTIAAIAAIAERRSAHGNTGTASARASVCGGRGTRGRGMETAFGKSQNGEWGASCGEYMTGVESGSLGESMSKGQKAHQRNQTVDQSALQQSKHRSKRIKRSSNQARARTRFKREPDAKAQARTGGQIKDPSANQWLTRDENASKPIARREAGGCTGCGASVDEQDVHRNEPECKQGSMDEGANKVSAGIAPLLHPLIFLDYVDVPELRSAKIRDNVSTRARTQGPYASRRARNSPDSAGFTRQPPM</sequence>
<feature type="region of interest" description="Disordered" evidence="1">
    <location>
        <begin position="174"/>
        <end position="242"/>
    </location>
</feature>
<protein>
    <submittedName>
        <fullName evidence="2">Uncharacterized protein</fullName>
    </submittedName>
</protein>
<dbReference type="EMBL" id="JARKIE010000006">
    <property type="protein sequence ID" value="KAJ7706700.1"/>
    <property type="molecule type" value="Genomic_DNA"/>
</dbReference>
<keyword evidence="3" id="KW-1185">Reference proteome</keyword>
<organism evidence="2 3">
    <name type="scientific">Mycena rosella</name>
    <name type="common">Pink bonnet</name>
    <name type="synonym">Agaricus rosellus</name>
    <dbReference type="NCBI Taxonomy" id="1033263"/>
    <lineage>
        <taxon>Eukaryota</taxon>
        <taxon>Fungi</taxon>
        <taxon>Dikarya</taxon>
        <taxon>Basidiomycota</taxon>
        <taxon>Agaricomycotina</taxon>
        <taxon>Agaricomycetes</taxon>
        <taxon>Agaricomycetidae</taxon>
        <taxon>Agaricales</taxon>
        <taxon>Marasmiineae</taxon>
        <taxon>Mycenaceae</taxon>
        <taxon>Mycena</taxon>
    </lineage>
</organism>
<evidence type="ECO:0000313" key="3">
    <source>
        <dbReference type="Proteomes" id="UP001221757"/>
    </source>
</evidence>
<feature type="region of interest" description="Disordered" evidence="1">
    <location>
        <begin position="325"/>
        <end position="357"/>
    </location>
</feature>
<accession>A0AAD7GWG5</accession>
<evidence type="ECO:0000313" key="2">
    <source>
        <dbReference type="EMBL" id="KAJ7706700.1"/>
    </source>
</evidence>
<dbReference type="Proteomes" id="UP001221757">
    <property type="component" value="Unassembled WGS sequence"/>
</dbReference>
<comment type="caution">
    <text evidence="2">The sequence shown here is derived from an EMBL/GenBank/DDBJ whole genome shotgun (WGS) entry which is preliminary data.</text>
</comment>
<reference evidence="2" key="1">
    <citation type="submission" date="2023-03" db="EMBL/GenBank/DDBJ databases">
        <title>Massive genome expansion in bonnet fungi (Mycena s.s.) driven by repeated elements and novel gene families across ecological guilds.</title>
        <authorList>
            <consortium name="Lawrence Berkeley National Laboratory"/>
            <person name="Harder C.B."/>
            <person name="Miyauchi S."/>
            <person name="Viragh M."/>
            <person name="Kuo A."/>
            <person name="Thoen E."/>
            <person name="Andreopoulos B."/>
            <person name="Lu D."/>
            <person name="Skrede I."/>
            <person name="Drula E."/>
            <person name="Henrissat B."/>
            <person name="Morin E."/>
            <person name="Kohler A."/>
            <person name="Barry K."/>
            <person name="LaButti K."/>
            <person name="Morin E."/>
            <person name="Salamov A."/>
            <person name="Lipzen A."/>
            <person name="Mereny Z."/>
            <person name="Hegedus B."/>
            <person name="Baldrian P."/>
            <person name="Stursova M."/>
            <person name="Weitz H."/>
            <person name="Taylor A."/>
            <person name="Grigoriev I.V."/>
            <person name="Nagy L.G."/>
            <person name="Martin F."/>
            <person name="Kauserud H."/>
        </authorList>
    </citation>
    <scope>NUCLEOTIDE SEQUENCE</scope>
    <source>
        <strain evidence="2">CBHHK067</strain>
    </source>
</reference>
<gene>
    <name evidence="2" type="ORF">B0H17DRAFT_1125551</name>
</gene>